<dbReference type="PROSITE" id="PS50835">
    <property type="entry name" value="IG_LIKE"/>
    <property type="match status" value="1"/>
</dbReference>
<dbReference type="RefSeq" id="XP_026289796.1">
    <property type="nucleotide sequence ID" value="XM_026434011.2"/>
</dbReference>
<keyword evidence="2 7" id="KW-0732">Signal</keyword>
<dbReference type="InterPro" id="IPR032675">
    <property type="entry name" value="LRR_dom_sf"/>
</dbReference>
<evidence type="ECO:0000313" key="9">
    <source>
        <dbReference type="Proteomes" id="UP000504606"/>
    </source>
</evidence>
<dbReference type="GO" id="GO:0005886">
    <property type="term" value="C:plasma membrane"/>
    <property type="evidence" value="ECO:0007669"/>
    <property type="project" value="TreeGrafter"/>
</dbReference>
<gene>
    <name evidence="10" type="primary">LOC113214583</name>
</gene>
<dbReference type="FunFam" id="3.80.10.10:FF:001164">
    <property type="entry name" value="GH01279p"/>
    <property type="match status" value="1"/>
</dbReference>
<dbReference type="PANTHER" id="PTHR24369">
    <property type="entry name" value="ANTIGEN BSP, PUTATIVE-RELATED"/>
    <property type="match status" value="1"/>
</dbReference>
<keyword evidence="3" id="KW-0677">Repeat</keyword>
<evidence type="ECO:0000256" key="7">
    <source>
        <dbReference type="SAM" id="SignalP"/>
    </source>
</evidence>
<keyword evidence="6" id="KW-0472">Membrane</keyword>
<dbReference type="SUPFAM" id="SSF52058">
    <property type="entry name" value="L domain-like"/>
    <property type="match status" value="1"/>
</dbReference>
<evidence type="ECO:0000256" key="6">
    <source>
        <dbReference type="SAM" id="Phobius"/>
    </source>
</evidence>
<dbReference type="InterPro" id="IPR003591">
    <property type="entry name" value="Leu-rich_rpt_typical-subtyp"/>
</dbReference>
<reference evidence="10" key="1">
    <citation type="submission" date="2025-08" db="UniProtKB">
        <authorList>
            <consortium name="RefSeq"/>
        </authorList>
    </citation>
    <scope>IDENTIFICATION</scope>
    <source>
        <tissue evidence="10">Whole organism</tissue>
    </source>
</reference>
<dbReference type="SMART" id="SM00082">
    <property type="entry name" value="LRRCT"/>
    <property type="match status" value="1"/>
</dbReference>
<dbReference type="PROSITE" id="PS51450">
    <property type="entry name" value="LRR"/>
    <property type="match status" value="5"/>
</dbReference>
<feature type="signal peptide" evidence="7">
    <location>
        <begin position="1"/>
        <end position="24"/>
    </location>
</feature>
<dbReference type="Pfam" id="PF13855">
    <property type="entry name" value="LRR_8"/>
    <property type="match status" value="3"/>
</dbReference>
<dbReference type="Gene3D" id="2.60.40.10">
    <property type="entry name" value="Immunoglobulins"/>
    <property type="match status" value="1"/>
</dbReference>
<dbReference type="GeneID" id="113214583"/>
<evidence type="ECO:0000256" key="2">
    <source>
        <dbReference type="ARBA" id="ARBA00022729"/>
    </source>
</evidence>
<dbReference type="InterPro" id="IPR001611">
    <property type="entry name" value="Leu-rich_rpt"/>
</dbReference>
<dbReference type="InterPro" id="IPR007110">
    <property type="entry name" value="Ig-like_dom"/>
</dbReference>
<evidence type="ECO:0000256" key="4">
    <source>
        <dbReference type="ARBA" id="ARBA00023157"/>
    </source>
</evidence>
<proteinExistence type="predicted"/>
<dbReference type="KEGG" id="foc:113214583"/>
<keyword evidence="1" id="KW-0433">Leucine-rich repeat</keyword>
<keyword evidence="9" id="KW-1185">Reference proteome</keyword>
<dbReference type="InterPro" id="IPR003599">
    <property type="entry name" value="Ig_sub"/>
</dbReference>
<keyword evidence="4" id="KW-1015">Disulfide bond</keyword>
<feature type="compositionally biased region" description="Polar residues" evidence="5">
    <location>
        <begin position="975"/>
        <end position="987"/>
    </location>
</feature>
<dbReference type="InterPro" id="IPR003598">
    <property type="entry name" value="Ig_sub2"/>
</dbReference>
<dbReference type="SMART" id="SM00369">
    <property type="entry name" value="LRR_TYP"/>
    <property type="match status" value="9"/>
</dbReference>
<dbReference type="PANTHER" id="PTHR24369:SF216">
    <property type="entry name" value="CD180 MOLECULE"/>
    <property type="match status" value="1"/>
</dbReference>
<keyword evidence="6" id="KW-1133">Transmembrane helix</keyword>
<dbReference type="PRINTS" id="PR00019">
    <property type="entry name" value="LEURICHRPT"/>
</dbReference>
<sequence length="987" mass="111990">MKNLNKIWIVACTFLILITKYATSSPQHSSPRPYNGSCPASCVCTHEGTLHLECRNSTTSALFLPSQAISISYNFMTHDDFQKPVIIRATSVRYLSWQNSQITEVTSELFANLHSLIHLDLSNNAITSMDEGALQHLTSLKSLNLSYNALTFLPHGLFMNNHYVTELYLADNYLSSIPFHALAPLKDLYSLDLSLNRINEIQGDVFVLNRRINSIGLHNNLISRLSNLSFIHLYDLKSLNLVNNSLTELPRNLFKDLTKLQYLNLASNSLYNLQSDAFKGLTQLRWLNLSDNPLQYLEVNLFQYTPLIETLGVDITDIETVHENTLQILRNLNSLSMKNNIHLEKIGDAVFTGLKRLKEIDLSRNNLTTLPNSLSSITNLTNLDLSQNPWMCDCRMVWFPSWLESNKNMSFKRSNLRCASTLFSLRGLSFVPTLRGLDCKRPELISKTPENKYLLKSSVLLECIYSGYPPPSITWVAPSGLTFHYNPNPAIPDEFNKHPPAHYPDMTPIEKVLPKIHVMENGSLLVANITRADAGLYTCHASNPMANATSHIRLMIDPITMHEEKLISIAVGIATAAFFLGFSLLINLLRRFIHIFACFACCKKDQVSPKGRQVYQMLESIEQYKTQQLDKLKENYTNQVHRIKENCAQQVEWIRESYQGQVQHLKDFRDFGTHHLTSMRDQYCDQIKRVREYSAGQLNWVKENYVFQRNRIRKFSSHQILRFRESYKYQQATIGKLMETLPSLYLDNCRSGSCGKTESGVFEVDFNNIDIYMKKHMYPGMLNGEGCTADDTLSRLSIYYTPSEQSELQDPSMEPLKSPYFSPMSRSSSKQPNFRFGFPPTSDNQRAVFQCLEKTLERQLRDYINREHEVREAPPSALVPSSSLPEFNQAVPSKGKGKSKAHNRSASAGGVRSINGDTSISRQIPGKHSFKGKPVDNNASAGDYSNQNGHAVAIHEKPSDIDSNSCRIQMDQEPDSPSTQAAHETAL</sequence>
<dbReference type="OrthoDB" id="10061535at2759"/>
<accession>A0A6J1TG55</accession>
<dbReference type="Proteomes" id="UP000504606">
    <property type="component" value="Unplaced"/>
</dbReference>
<feature type="chain" id="PRO_5027091474" evidence="7">
    <location>
        <begin position="25"/>
        <end position="987"/>
    </location>
</feature>
<dbReference type="AlphaFoldDB" id="A0A6J1TG55"/>
<evidence type="ECO:0000256" key="3">
    <source>
        <dbReference type="ARBA" id="ARBA00022737"/>
    </source>
</evidence>
<feature type="domain" description="Ig-like" evidence="8">
    <location>
        <begin position="442"/>
        <end position="555"/>
    </location>
</feature>
<organism evidence="9 10">
    <name type="scientific">Frankliniella occidentalis</name>
    <name type="common">Western flower thrips</name>
    <name type="synonym">Euthrips occidentalis</name>
    <dbReference type="NCBI Taxonomy" id="133901"/>
    <lineage>
        <taxon>Eukaryota</taxon>
        <taxon>Metazoa</taxon>
        <taxon>Ecdysozoa</taxon>
        <taxon>Arthropoda</taxon>
        <taxon>Hexapoda</taxon>
        <taxon>Insecta</taxon>
        <taxon>Pterygota</taxon>
        <taxon>Neoptera</taxon>
        <taxon>Paraneoptera</taxon>
        <taxon>Thysanoptera</taxon>
        <taxon>Terebrantia</taxon>
        <taxon>Thripoidea</taxon>
        <taxon>Thripidae</taxon>
        <taxon>Frankliniella</taxon>
    </lineage>
</organism>
<name>A0A6J1TG55_FRAOC</name>
<evidence type="ECO:0000259" key="8">
    <source>
        <dbReference type="PROSITE" id="PS50835"/>
    </source>
</evidence>
<keyword evidence="6" id="KW-0812">Transmembrane</keyword>
<evidence type="ECO:0000313" key="10">
    <source>
        <dbReference type="RefSeq" id="XP_026289796.1"/>
    </source>
</evidence>
<protein>
    <submittedName>
        <fullName evidence="10">Immunoglobulin domain and leucine-rich repeat-containing protein 2</fullName>
    </submittedName>
</protein>
<dbReference type="InterPro" id="IPR000483">
    <property type="entry name" value="Cys-rich_flank_reg_C"/>
</dbReference>
<dbReference type="Gene3D" id="3.80.10.10">
    <property type="entry name" value="Ribonuclease Inhibitor"/>
    <property type="match status" value="3"/>
</dbReference>
<dbReference type="InterPro" id="IPR013783">
    <property type="entry name" value="Ig-like_fold"/>
</dbReference>
<dbReference type="Pfam" id="PF13927">
    <property type="entry name" value="Ig_3"/>
    <property type="match status" value="1"/>
</dbReference>
<feature type="compositionally biased region" description="Low complexity" evidence="5">
    <location>
        <begin position="873"/>
        <end position="885"/>
    </location>
</feature>
<evidence type="ECO:0000256" key="5">
    <source>
        <dbReference type="SAM" id="MobiDB-lite"/>
    </source>
</evidence>
<evidence type="ECO:0000256" key="1">
    <source>
        <dbReference type="ARBA" id="ARBA00022614"/>
    </source>
</evidence>
<dbReference type="SMART" id="SM00409">
    <property type="entry name" value="IG"/>
    <property type="match status" value="1"/>
</dbReference>
<dbReference type="SMART" id="SM00364">
    <property type="entry name" value="LRR_BAC"/>
    <property type="match status" value="3"/>
</dbReference>
<feature type="region of interest" description="Disordered" evidence="5">
    <location>
        <begin position="871"/>
        <end position="987"/>
    </location>
</feature>
<dbReference type="InterPro" id="IPR050541">
    <property type="entry name" value="LRR_TM_domain-containing"/>
</dbReference>
<dbReference type="SMART" id="SM00408">
    <property type="entry name" value="IGc2"/>
    <property type="match status" value="1"/>
</dbReference>
<feature type="transmembrane region" description="Helical" evidence="6">
    <location>
        <begin position="566"/>
        <end position="589"/>
    </location>
</feature>
<dbReference type="InterPro" id="IPR036179">
    <property type="entry name" value="Ig-like_dom_sf"/>
</dbReference>
<feature type="compositionally biased region" description="Polar residues" evidence="5">
    <location>
        <begin position="937"/>
        <end position="949"/>
    </location>
</feature>
<dbReference type="SUPFAM" id="SSF48726">
    <property type="entry name" value="Immunoglobulin"/>
    <property type="match status" value="1"/>
</dbReference>